<dbReference type="PIRSF" id="PIRSF016493">
    <property type="entry name" value="Glycyl_aminpptds"/>
    <property type="match status" value="1"/>
</dbReference>
<dbReference type="EMBL" id="JARFVB010000019">
    <property type="protein sequence ID" value="MDF0718098.1"/>
    <property type="molecule type" value="Genomic_DNA"/>
</dbReference>
<dbReference type="InterPro" id="IPR027268">
    <property type="entry name" value="Peptidase_M4/M1_CTD_sf"/>
</dbReference>
<dbReference type="RefSeq" id="WP_275617186.1">
    <property type="nucleotide sequence ID" value="NZ_JARFVB010000019.1"/>
</dbReference>
<sequence length="525" mass="59886">MNQRLTIFLFQYIFFPLALIAQESLPTFDYEISIPNPDNHSYHVSLELLNWPTDTVKLQLPNWMPGYYQMMDYYKGVRNFEVLSGQTLDDSKPMTWQLSGVKGQKIQVAYDIFTDRTFVANSYVDADRAYIIPVNSFLYVDGHMNVPITVTVKKSNGWADVVTGLELVTENAQKAVFKAADFDSFLDSPLLMGNLKKLPDFEVNGINHRFWGYKMGEFDEGKLVEDLQSAIQVASGIIDHIPYKEYTFIGIGPGRGGIEHLNSSTVSFNGDQLQLPEGYLRMIDFLSHEYFHHYNVKRIRPFELGPFDYQNGSKTTQLWISEGLTSYYSRIMVRRAGISSETDFLKGIASGITQFENNPGKEYQSLIESSFETWHEGPFGKSGKDPNKSISYYVKGPIVGLLMDFGIREATNNEKSLDDVMRQLYHKYYLKLGRGFTDAEFRTVCTDIAGTPLTELFQYIYTPKPLDYDTYLGYAGLKLVKEQLTKSFKDRDGNPIEKSMDVYTLAPIENPSTSQKAILDSWMGK</sequence>
<dbReference type="InterPro" id="IPR024191">
    <property type="entry name" value="Peptidase_M61"/>
</dbReference>
<dbReference type="InterPro" id="IPR040756">
    <property type="entry name" value="Peptidase_M61_N"/>
</dbReference>
<dbReference type="Pfam" id="PF05299">
    <property type="entry name" value="Peptidase_M61"/>
    <property type="match status" value="1"/>
</dbReference>
<keyword evidence="4" id="KW-1185">Reference proteome</keyword>
<dbReference type="Proteomes" id="UP001221366">
    <property type="component" value="Unassembled WGS sequence"/>
</dbReference>
<proteinExistence type="predicted"/>
<name>A0ABT5Y3S1_9FLAO</name>
<feature type="domain" description="Peptidase M61 N-terminal" evidence="2">
    <location>
        <begin position="30"/>
        <end position="194"/>
    </location>
</feature>
<dbReference type="InterPro" id="IPR007963">
    <property type="entry name" value="Peptidase_M61_catalytic"/>
</dbReference>
<evidence type="ECO:0000313" key="3">
    <source>
        <dbReference type="EMBL" id="MDF0718098.1"/>
    </source>
</evidence>
<dbReference type="Gene3D" id="2.60.40.3650">
    <property type="match status" value="1"/>
</dbReference>
<gene>
    <name evidence="3" type="ORF">PY092_18190</name>
</gene>
<evidence type="ECO:0008006" key="5">
    <source>
        <dbReference type="Google" id="ProtNLM"/>
    </source>
</evidence>
<protein>
    <recommendedName>
        <fullName evidence="5">M61 family peptidase</fullName>
    </recommendedName>
</protein>
<comment type="caution">
    <text evidence="3">The sequence shown here is derived from an EMBL/GenBank/DDBJ whole genome shotgun (WGS) entry which is preliminary data.</text>
</comment>
<reference evidence="3 4" key="1">
    <citation type="submission" date="2023-03" db="EMBL/GenBank/DDBJ databases">
        <title>Muricauda XX sp. nov. and Muricauda XXX sp. nov., two novel species isolated from Okinawa Trough.</title>
        <authorList>
            <person name="Cao W."/>
            <person name="Deng X."/>
        </authorList>
    </citation>
    <scope>NUCLEOTIDE SEQUENCE [LARGE SCALE GENOMIC DNA]</scope>
    <source>
        <strain evidence="3 4">334s03</strain>
    </source>
</reference>
<accession>A0ABT5Y3S1</accession>
<evidence type="ECO:0000313" key="4">
    <source>
        <dbReference type="Proteomes" id="UP001221366"/>
    </source>
</evidence>
<feature type="domain" description="Peptidase M61 catalytic" evidence="1">
    <location>
        <begin position="282"/>
        <end position="399"/>
    </location>
</feature>
<evidence type="ECO:0000259" key="2">
    <source>
        <dbReference type="Pfam" id="PF17899"/>
    </source>
</evidence>
<dbReference type="Pfam" id="PF17899">
    <property type="entry name" value="Peptidase_M61_N"/>
    <property type="match status" value="1"/>
</dbReference>
<dbReference type="Gene3D" id="1.10.390.10">
    <property type="entry name" value="Neutral Protease Domain 2"/>
    <property type="match status" value="1"/>
</dbReference>
<dbReference type="SUPFAM" id="SSF55486">
    <property type="entry name" value="Metalloproteases ('zincins'), catalytic domain"/>
    <property type="match status" value="1"/>
</dbReference>
<organism evidence="3 4">
    <name type="scientific">Flagellimonas yonaguniensis</name>
    <dbReference type="NCBI Taxonomy" id="3031325"/>
    <lineage>
        <taxon>Bacteria</taxon>
        <taxon>Pseudomonadati</taxon>
        <taxon>Bacteroidota</taxon>
        <taxon>Flavobacteriia</taxon>
        <taxon>Flavobacteriales</taxon>
        <taxon>Flavobacteriaceae</taxon>
        <taxon>Flagellimonas</taxon>
    </lineage>
</organism>
<evidence type="ECO:0000259" key="1">
    <source>
        <dbReference type="Pfam" id="PF05299"/>
    </source>
</evidence>